<name>A0A7C2NG10_9BACT</name>
<sequence>MSEHGRSRWVFPSWTNQLRVVVGVALVVVPVYLVVLVGYGASPRTTDVGYAPEQPVPYSHALHVGQLGLDCRYCHNTVEVAAKAAIPPTQTCMNCHARVRATSPKLISVRESYATGMPIPWVRVHDLPDYVYFDHSAHVRRGVGCVSCHGRVDTMEVVRQVEPLSMGWCLDCHRNPEPHLRPPELVTSMDWVPPEKPEVYGRRLREQLGVRPSTDCWTCHR</sequence>
<keyword evidence="1" id="KW-0472">Membrane</keyword>
<feature type="domain" description="Cytochrome c7-like" evidence="2">
    <location>
        <begin position="131"/>
        <end position="221"/>
    </location>
</feature>
<accession>A0A7C2NG10</accession>
<protein>
    <submittedName>
        <fullName evidence="4">Cytochrome C</fullName>
    </submittedName>
</protein>
<comment type="caution">
    <text evidence="4">The sequence shown here is derived from an EMBL/GenBank/DDBJ whole genome shotgun (WGS) entry which is preliminary data.</text>
</comment>
<dbReference type="PANTHER" id="PTHR39425:SF1">
    <property type="entry name" value="CYTOCHROME C7-LIKE DOMAIN-CONTAINING PROTEIN"/>
    <property type="match status" value="1"/>
</dbReference>
<dbReference type="InterPro" id="IPR036280">
    <property type="entry name" value="Multihaem_cyt_sf"/>
</dbReference>
<dbReference type="EMBL" id="DSHW01000083">
    <property type="protein sequence ID" value="HEQ87996.1"/>
    <property type="molecule type" value="Genomic_DNA"/>
</dbReference>
<dbReference type="Pfam" id="PF14522">
    <property type="entry name" value="Cytochrome_C7"/>
    <property type="match status" value="2"/>
</dbReference>
<dbReference type="Gene3D" id="3.90.10.10">
    <property type="entry name" value="Cytochrome C3"/>
    <property type="match status" value="2"/>
</dbReference>
<keyword evidence="1" id="KW-0812">Transmembrane</keyword>
<keyword evidence="1" id="KW-1133">Transmembrane helix</keyword>
<dbReference type="InterPro" id="IPR029467">
    <property type="entry name" value="Cyt_c7-like"/>
</dbReference>
<dbReference type="CDD" id="cd08168">
    <property type="entry name" value="Cytochrom_C3"/>
    <property type="match status" value="1"/>
</dbReference>
<dbReference type="RefSeq" id="WP_081799986.1">
    <property type="nucleotide sequence ID" value="NZ_JMFG01000016.1"/>
</dbReference>
<dbReference type="PANTHER" id="PTHR39425">
    <property type="entry name" value="LIPOPROTEIN CYTOCHROME C"/>
    <property type="match status" value="1"/>
</dbReference>
<dbReference type="AlphaFoldDB" id="A0A7C2NG10"/>
<proteinExistence type="predicted"/>
<evidence type="ECO:0000256" key="1">
    <source>
        <dbReference type="SAM" id="Phobius"/>
    </source>
</evidence>
<feature type="domain" description="Cytochrome c7-like" evidence="2">
    <location>
        <begin position="58"/>
        <end position="102"/>
    </location>
</feature>
<feature type="transmembrane region" description="Helical" evidence="1">
    <location>
        <begin position="20"/>
        <end position="41"/>
    </location>
</feature>
<evidence type="ECO:0000313" key="3">
    <source>
        <dbReference type="EMBL" id="HEQ87996.1"/>
    </source>
</evidence>
<organism evidence="4">
    <name type="scientific">Thermoanaerobaculum aquaticum</name>
    <dbReference type="NCBI Taxonomy" id="1312852"/>
    <lineage>
        <taxon>Bacteria</taxon>
        <taxon>Pseudomonadati</taxon>
        <taxon>Acidobacteriota</taxon>
        <taxon>Thermoanaerobaculia</taxon>
        <taxon>Thermoanaerobaculales</taxon>
        <taxon>Thermoanaerobaculaceae</taxon>
        <taxon>Thermoanaerobaculum</taxon>
    </lineage>
</organism>
<dbReference type="SUPFAM" id="SSF48695">
    <property type="entry name" value="Multiheme cytochromes"/>
    <property type="match status" value="1"/>
</dbReference>
<dbReference type="OrthoDB" id="9814800at2"/>
<evidence type="ECO:0000313" key="4">
    <source>
        <dbReference type="EMBL" id="HET47143.1"/>
    </source>
</evidence>
<reference evidence="4" key="1">
    <citation type="journal article" date="2020" name="mSystems">
        <title>Genome- and Community-Level Interaction Insights into Carbon Utilization and Element Cycling Functions of Hydrothermarchaeota in Hydrothermal Sediment.</title>
        <authorList>
            <person name="Zhou Z."/>
            <person name="Liu Y."/>
            <person name="Xu W."/>
            <person name="Pan J."/>
            <person name="Luo Z.H."/>
            <person name="Li M."/>
        </authorList>
    </citation>
    <scope>NUCLEOTIDE SEQUENCE [LARGE SCALE GENOMIC DNA]</scope>
    <source>
        <strain evidence="3">SpSt-186</strain>
        <strain evidence="4">SpSt-299</strain>
    </source>
</reference>
<dbReference type="EMBL" id="DSMR01000225">
    <property type="protein sequence ID" value="HET47143.1"/>
    <property type="molecule type" value="Genomic_DNA"/>
</dbReference>
<evidence type="ECO:0000259" key="2">
    <source>
        <dbReference type="Pfam" id="PF14522"/>
    </source>
</evidence>
<gene>
    <name evidence="3" type="ORF">ENP06_01120</name>
    <name evidence="4" type="ORF">ENQ31_03140</name>
</gene>